<evidence type="ECO:0000256" key="3">
    <source>
        <dbReference type="SAM" id="SignalP"/>
    </source>
</evidence>
<feature type="chain" id="PRO_5038364238" description="LPXTG-motif cell wall-anchored protein" evidence="3">
    <location>
        <begin position="30"/>
        <end position="360"/>
    </location>
</feature>
<keyword evidence="2" id="KW-0812">Transmembrane</keyword>
<evidence type="ECO:0000256" key="2">
    <source>
        <dbReference type="SAM" id="Phobius"/>
    </source>
</evidence>
<keyword evidence="5" id="KW-1185">Reference proteome</keyword>
<feature type="compositionally biased region" description="Basic and acidic residues" evidence="1">
    <location>
        <begin position="298"/>
        <end position="307"/>
    </location>
</feature>
<evidence type="ECO:0000313" key="4">
    <source>
        <dbReference type="EMBL" id="GGK68085.1"/>
    </source>
</evidence>
<dbReference type="NCBIfam" id="NF041528">
    <property type="entry name" value="strep_LAETG"/>
    <property type="match status" value="1"/>
</dbReference>
<evidence type="ECO:0008006" key="6">
    <source>
        <dbReference type="Google" id="ProtNLM"/>
    </source>
</evidence>
<dbReference type="AlphaFoldDB" id="A0A917VDU1"/>
<feature type="region of interest" description="Disordered" evidence="1">
    <location>
        <begin position="286"/>
        <end position="321"/>
    </location>
</feature>
<evidence type="ECO:0000256" key="1">
    <source>
        <dbReference type="SAM" id="MobiDB-lite"/>
    </source>
</evidence>
<reference evidence="4" key="2">
    <citation type="submission" date="2020-09" db="EMBL/GenBank/DDBJ databases">
        <authorList>
            <person name="Sun Q."/>
            <person name="Ohkuma M."/>
        </authorList>
    </citation>
    <scope>NUCLEOTIDE SEQUENCE</scope>
    <source>
        <strain evidence="4">JCM 3035</strain>
    </source>
</reference>
<dbReference type="RefSeq" id="WP_189322459.1">
    <property type="nucleotide sequence ID" value="NZ_BMPQ01000006.1"/>
</dbReference>
<name>A0A917VDU1_9ACTN</name>
<feature type="compositionally biased region" description="Low complexity" evidence="1">
    <location>
        <begin position="29"/>
        <end position="55"/>
    </location>
</feature>
<organism evidence="4 5">
    <name type="scientific">Streptomyces flaveus</name>
    <dbReference type="NCBI Taxonomy" id="66370"/>
    <lineage>
        <taxon>Bacteria</taxon>
        <taxon>Bacillati</taxon>
        <taxon>Actinomycetota</taxon>
        <taxon>Actinomycetes</taxon>
        <taxon>Kitasatosporales</taxon>
        <taxon>Streptomycetaceae</taxon>
        <taxon>Streptomyces</taxon>
        <taxon>Streptomyces aurantiacus group</taxon>
    </lineage>
</organism>
<keyword evidence="2" id="KW-0472">Membrane</keyword>
<gene>
    <name evidence="4" type="ORF">GCM10010094_31390</name>
</gene>
<accession>A0A917VDU1</accession>
<keyword evidence="2" id="KW-1133">Transmembrane helix</keyword>
<feature type="compositionally biased region" description="Polar residues" evidence="1">
    <location>
        <begin position="286"/>
        <end position="296"/>
    </location>
</feature>
<keyword evidence="3" id="KW-0732">Signal</keyword>
<feature type="transmembrane region" description="Helical" evidence="2">
    <location>
        <begin position="329"/>
        <end position="351"/>
    </location>
</feature>
<sequence length="360" mass="37980">MKLRRALAVAAATAVIAPLTLLSAPAAFATGDPSTTTTTEPTTPTSEPTDSTTEPTDPPADDIPTDEPTDDETDPAKPTEEPTDSTTEPTDPPADDIPTDEPTDDETDPAEPTEEPDPNEPPVDEEVPFCEEIDENFADAKVSADLKGLPGKIVAGSGFHGFELVVTNDSKAEINGVAFYAEVENFEIDESKWLSPYVNLQFKNPESGKWETIRDESGYAGDYFFFVESLKPKASEKVDLRVSIDAKAPAGDAYSFGSGAYLDNIEDQDCIAEGWAQYDFEVLKSGSSNENPGTATPSDKKPKDSVKKPQGAVAELPTGNLAETGSSSALPMIGLAGGVALVAGAGAVFVVRRRKTGADA</sequence>
<dbReference type="NCBIfam" id="TIGR01167">
    <property type="entry name" value="LPXTG_anchor"/>
    <property type="match status" value="1"/>
</dbReference>
<feature type="compositionally biased region" description="Acidic residues" evidence="1">
    <location>
        <begin position="59"/>
        <end position="73"/>
    </location>
</feature>
<feature type="compositionally biased region" description="Acidic residues" evidence="1">
    <location>
        <begin position="93"/>
        <end position="125"/>
    </location>
</feature>
<evidence type="ECO:0000313" key="5">
    <source>
        <dbReference type="Proteomes" id="UP000637788"/>
    </source>
</evidence>
<proteinExistence type="predicted"/>
<feature type="region of interest" description="Disordered" evidence="1">
    <location>
        <begin position="27"/>
        <end position="125"/>
    </location>
</feature>
<dbReference type="EMBL" id="BMPQ01000006">
    <property type="protein sequence ID" value="GGK68085.1"/>
    <property type="molecule type" value="Genomic_DNA"/>
</dbReference>
<protein>
    <recommendedName>
        <fullName evidence="6">LPXTG-motif cell wall-anchored protein</fullName>
    </recommendedName>
</protein>
<feature type="signal peptide" evidence="3">
    <location>
        <begin position="1"/>
        <end position="29"/>
    </location>
</feature>
<reference evidence="4" key="1">
    <citation type="journal article" date="2014" name="Int. J. Syst. Evol. Microbiol.">
        <title>Complete genome sequence of Corynebacterium casei LMG S-19264T (=DSM 44701T), isolated from a smear-ripened cheese.</title>
        <authorList>
            <consortium name="US DOE Joint Genome Institute (JGI-PGF)"/>
            <person name="Walter F."/>
            <person name="Albersmeier A."/>
            <person name="Kalinowski J."/>
            <person name="Ruckert C."/>
        </authorList>
    </citation>
    <scope>NUCLEOTIDE SEQUENCE</scope>
    <source>
        <strain evidence="4">JCM 3035</strain>
    </source>
</reference>
<dbReference type="Proteomes" id="UP000637788">
    <property type="component" value="Unassembled WGS sequence"/>
</dbReference>
<comment type="caution">
    <text evidence="4">The sequence shown here is derived from an EMBL/GenBank/DDBJ whole genome shotgun (WGS) entry which is preliminary data.</text>
</comment>